<proteinExistence type="predicted"/>
<dbReference type="Pfam" id="PF08349">
    <property type="entry name" value="DUF1722"/>
    <property type="match status" value="1"/>
</dbReference>
<feature type="domain" description="DUF1722" evidence="1">
    <location>
        <begin position="183"/>
        <end position="296"/>
    </location>
</feature>
<dbReference type="EMBL" id="CACRUE010000006">
    <property type="protein sequence ID" value="VYT69926.1"/>
    <property type="molecule type" value="Genomic_DNA"/>
</dbReference>
<dbReference type="Pfam" id="PF04463">
    <property type="entry name" value="2-thiour_desulf"/>
    <property type="match status" value="1"/>
</dbReference>
<reference evidence="2" key="1">
    <citation type="submission" date="2019-11" db="EMBL/GenBank/DDBJ databases">
        <authorList>
            <person name="Feng L."/>
        </authorList>
    </citation>
    <scope>NUCLEOTIDE SEQUENCE</scope>
    <source>
        <strain evidence="2">IbartlettiiLFYP30</strain>
    </source>
</reference>
<dbReference type="InterPro" id="IPR013560">
    <property type="entry name" value="DUF1722"/>
</dbReference>
<accession>A0A6N2YVQ6</accession>
<dbReference type="RefSeq" id="WP_156530578.1">
    <property type="nucleotide sequence ID" value="NZ_CACRUE010000006.1"/>
</dbReference>
<sequence length="311" mass="36393">MRKPKLIISKCLNSEKCRYNGQSYDDKVISLLRKYVDLETVCPETGIGLKVPRNPIRIEKYDDKYKLVEPSANIDYTSQMMEFAEEFLSNIDDVDGFILKSKSPSCGIRDVKVYPKNHKCSINKKGQGIFSSKIIEKYSTIPIEDEGRLKNYNIRDEFLTKIFTINNLKCENSIFDFHNKNSLLLKSYDEEIYNDLNNIIIKENMDEDDKTLYKNKVYEILNNKRDKSKRLNLIKNIFEKYKTYLSKNEINYFSNLLKLYENGKIPFSSVIVAIQIYATRFDDKDLLNQTFFNPYPIELISIADSGKGRNL</sequence>
<gene>
    <name evidence="2" type="ORF">IBLFYP30_00947</name>
</gene>
<evidence type="ECO:0000259" key="1">
    <source>
        <dbReference type="Pfam" id="PF08349"/>
    </source>
</evidence>
<name>A0A6N2YVQ6_9FIRM</name>
<dbReference type="PANTHER" id="PTHR30087">
    <property type="entry name" value="INNER MEMBRANE PROTEIN"/>
    <property type="match status" value="1"/>
</dbReference>
<dbReference type="InterPro" id="IPR007553">
    <property type="entry name" value="2-thiour_desulf"/>
</dbReference>
<evidence type="ECO:0000313" key="2">
    <source>
        <dbReference type="EMBL" id="VYT69926.1"/>
    </source>
</evidence>
<dbReference type="PANTHER" id="PTHR30087:SF0">
    <property type="entry name" value="INNER MEMBRANE PROTEIN"/>
    <property type="match status" value="1"/>
</dbReference>
<dbReference type="AlphaFoldDB" id="A0A6N2YVQ6"/>
<protein>
    <recommendedName>
        <fullName evidence="1">DUF1722 domain-containing protein</fullName>
    </recommendedName>
</protein>
<organism evidence="2">
    <name type="scientific">Intestinibacter bartlettii</name>
    <dbReference type="NCBI Taxonomy" id="261299"/>
    <lineage>
        <taxon>Bacteria</taxon>
        <taxon>Bacillati</taxon>
        <taxon>Bacillota</taxon>
        <taxon>Clostridia</taxon>
        <taxon>Peptostreptococcales</taxon>
        <taxon>Peptostreptococcaceae</taxon>
        <taxon>Intestinibacter</taxon>
    </lineage>
</organism>